<sequence>MMMGNSTWRNFARELMKFIRIMWNLKVQEKMYPHPEEIFDKLDVNKDKFLTVEELIPILRYLYPGELSYAKHYSSYLIHEADDNGDGRLTLDEMLNHEYIFYSTVYDDRNEDDDDDFIHDEL</sequence>
<reference evidence="5 6" key="1">
    <citation type="journal article" date="2024" name="Plant J.">
        <title>Genome sequences and population genomics reveal climatic adaptation and genomic divergence between two closely related sweetgum species.</title>
        <authorList>
            <person name="Xu W.Q."/>
            <person name="Ren C.Q."/>
            <person name="Zhang X.Y."/>
            <person name="Comes H.P."/>
            <person name="Liu X.H."/>
            <person name="Li Y.G."/>
            <person name="Kettle C.J."/>
            <person name="Jalonen R."/>
            <person name="Gaisberger H."/>
            <person name="Ma Y.Z."/>
            <person name="Qiu Y.X."/>
        </authorList>
    </citation>
    <scope>NUCLEOTIDE SEQUENCE [LARGE SCALE GENOMIC DNA]</scope>
    <source>
        <strain evidence="5">Hangzhou</strain>
    </source>
</reference>
<dbReference type="SUPFAM" id="SSF47473">
    <property type="entry name" value="EF-hand"/>
    <property type="match status" value="1"/>
</dbReference>
<dbReference type="Proteomes" id="UP001415857">
    <property type="component" value="Unassembled WGS sequence"/>
</dbReference>
<evidence type="ECO:0000256" key="1">
    <source>
        <dbReference type="ARBA" id="ARBA00022723"/>
    </source>
</evidence>
<dbReference type="GO" id="GO:0005783">
    <property type="term" value="C:endoplasmic reticulum"/>
    <property type="evidence" value="ECO:0007669"/>
    <property type="project" value="TreeGrafter"/>
</dbReference>
<dbReference type="PANTHER" id="PTHR10827:SF98">
    <property type="entry name" value="45 KDA CALCIUM-BINDING PROTEIN"/>
    <property type="match status" value="1"/>
</dbReference>
<dbReference type="GO" id="GO:0005509">
    <property type="term" value="F:calcium ion binding"/>
    <property type="evidence" value="ECO:0007669"/>
    <property type="project" value="InterPro"/>
</dbReference>
<keyword evidence="1" id="KW-0479">Metal-binding</keyword>
<dbReference type="EMBL" id="JBBPBK010000001">
    <property type="protein sequence ID" value="KAK9292032.1"/>
    <property type="molecule type" value="Genomic_DNA"/>
</dbReference>
<name>A0AAP0S7L3_LIQFO</name>
<dbReference type="PROSITE" id="PS50222">
    <property type="entry name" value="EF_HAND_2"/>
    <property type="match status" value="1"/>
</dbReference>
<keyword evidence="2" id="KW-0677">Repeat</keyword>
<dbReference type="InterPro" id="IPR018247">
    <property type="entry name" value="EF_Hand_1_Ca_BS"/>
</dbReference>
<protein>
    <recommendedName>
        <fullName evidence="4">EF-hand domain-containing protein</fullName>
    </recommendedName>
</protein>
<evidence type="ECO:0000313" key="5">
    <source>
        <dbReference type="EMBL" id="KAK9292032.1"/>
    </source>
</evidence>
<organism evidence="5 6">
    <name type="scientific">Liquidambar formosana</name>
    <name type="common">Formosan gum</name>
    <dbReference type="NCBI Taxonomy" id="63359"/>
    <lineage>
        <taxon>Eukaryota</taxon>
        <taxon>Viridiplantae</taxon>
        <taxon>Streptophyta</taxon>
        <taxon>Embryophyta</taxon>
        <taxon>Tracheophyta</taxon>
        <taxon>Spermatophyta</taxon>
        <taxon>Magnoliopsida</taxon>
        <taxon>eudicotyledons</taxon>
        <taxon>Gunneridae</taxon>
        <taxon>Pentapetalae</taxon>
        <taxon>Saxifragales</taxon>
        <taxon>Altingiaceae</taxon>
        <taxon>Liquidambar</taxon>
    </lineage>
</organism>
<dbReference type="Gene3D" id="1.10.238.10">
    <property type="entry name" value="EF-hand"/>
    <property type="match status" value="1"/>
</dbReference>
<keyword evidence="6" id="KW-1185">Reference proteome</keyword>
<evidence type="ECO:0000256" key="3">
    <source>
        <dbReference type="ARBA" id="ARBA00022837"/>
    </source>
</evidence>
<dbReference type="InterPro" id="IPR011992">
    <property type="entry name" value="EF-hand-dom_pair"/>
</dbReference>
<evidence type="ECO:0000256" key="2">
    <source>
        <dbReference type="ARBA" id="ARBA00022737"/>
    </source>
</evidence>
<dbReference type="Pfam" id="PF13499">
    <property type="entry name" value="EF-hand_7"/>
    <property type="match status" value="1"/>
</dbReference>
<keyword evidence="3" id="KW-0106">Calcium</keyword>
<dbReference type="InterPro" id="IPR002048">
    <property type="entry name" value="EF_hand_dom"/>
</dbReference>
<feature type="domain" description="EF-hand" evidence="4">
    <location>
        <begin position="30"/>
        <end position="65"/>
    </location>
</feature>
<accession>A0AAP0S7L3</accession>
<evidence type="ECO:0000313" key="6">
    <source>
        <dbReference type="Proteomes" id="UP001415857"/>
    </source>
</evidence>
<dbReference type="PANTHER" id="PTHR10827">
    <property type="entry name" value="RETICULOCALBIN"/>
    <property type="match status" value="1"/>
</dbReference>
<dbReference type="AlphaFoldDB" id="A0AAP0S7L3"/>
<proteinExistence type="predicted"/>
<dbReference type="PROSITE" id="PS00018">
    <property type="entry name" value="EF_HAND_1"/>
    <property type="match status" value="2"/>
</dbReference>
<gene>
    <name evidence="5" type="ORF">L1049_019986</name>
</gene>
<comment type="caution">
    <text evidence="5">The sequence shown here is derived from an EMBL/GenBank/DDBJ whole genome shotgun (WGS) entry which is preliminary data.</text>
</comment>
<evidence type="ECO:0000259" key="4">
    <source>
        <dbReference type="PROSITE" id="PS50222"/>
    </source>
</evidence>